<dbReference type="GO" id="GO:0016491">
    <property type="term" value="F:oxidoreductase activity"/>
    <property type="evidence" value="ECO:0007669"/>
    <property type="project" value="UniProtKB-KW"/>
</dbReference>
<dbReference type="Gene3D" id="3.40.50.720">
    <property type="entry name" value="NAD(P)-binding Rossmann-like Domain"/>
    <property type="match status" value="1"/>
</dbReference>
<dbReference type="InterPro" id="IPR051609">
    <property type="entry name" value="NmrA/Isoflavone_reductase-like"/>
</dbReference>
<protein>
    <recommendedName>
        <fullName evidence="3">NmrA-like domain-containing protein</fullName>
    </recommendedName>
</protein>
<dbReference type="AlphaFoldDB" id="A0A9P9JXL9"/>
<dbReference type="EMBL" id="JAGTJS010000028">
    <property type="protein sequence ID" value="KAH7232559.1"/>
    <property type="molecule type" value="Genomic_DNA"/>
</dbReference>
<dbReference type="OrthoDB" id="5283654at2759"/>
<gene>
    <name evidence="4" type="ORF">B0J15DRAFT_571921</name>
</gene>
<evidence type="ECO:0000256" key="1">
    <source>
        <dbReference type="ARBA" id="ARBA00022857"/>
    </source>
</evidence>
<feature type="domain" description="NmrA-like" evidence="3">
    <location>
        <begin position="2"/>
        <end position="247"/>
    </location>
</feature>
<keyword evidence="5" id="KW-1185">Reference proteome</keyword>
<evidence type="ECO:0000313" key="4">
    <source>
        <dbReference type="EMBL" id="KAH7232559.1"/>
    </source>
</evidence>
<sequence>MSSILVVGAGELGTAVLRALALSPKRPQATQITVLLRPETFASPNPAKKQNIDEIQSLGVKIQSGDFIAASVSDLAAILQPFDIVIQCAGYGMPKDTQVKVTQAALQAKVPRFFPWQFGLDFDQIPETSYGGMFDDNKLVRKLLREQHDIDWTVVSTGLFMSYLFLPSFGVVDAKKRVVRALGSWENKTTVTLPEDIGKMVAEVVYAPSKEGSDHMVYLSGDTITYSRLADLVEKHFDVKFTRELWTIPKLEDDLEKDPSNLWKKYRVVFATGHGVFWGKEESFNVKREISLTSVPNYLERNSEMIENLE</sequence>
<accession>A0A9P9JXL9</accession>
<proteinExistence type="predicted"/>
<keyword evidence="1" id="KW-0521">NADP</keyword>
<dbReference type="CDD" id="cd05259">
    <property type="entry name" value="PCBER_SDR_a"/>
    <property type="match status" value="1"/>
</dbReference>
<dbReference type="InterPro" id="IPR045312">
    <property type="entry name" value="PCBER-like"/>
</dbReference>
<evidence type="ECO:0000259" key="3">
    <source>
        <dbReference type="Pfam" id="PF05368"/>
    </source>
</evidence>
<evidence type="ECO:0000313" key="5">
    <source>
        <dbReference type="Proteomes" id="UP000736672"/>
    </source>
</evidence>
<dbReference type="PANTHER" id="PTHR47706">
    <property type="entry name" value="NMRA-LIKE FAMILY PROTEIN"/>
    <property type="match status" value="1"/>
</dbReference>
<dbReference type="PANTHER" id="PTHR47706:SF6">
    <property type="entry name" value="NMRA-LIKE FAMILY PROTEIN (AFU_ORTHOLOGUE AFUA_6G00280)"/>
    <property type="match status" value="1"/>
</dbReference>
<reference evidence="4" key="1">
    <citation type="journal article" date="2021" name="Nat. Commun.">
        <title>Genetic determinants of endophytism in the Arabidopsis root mycobiome.</title>
        <authorList>
            <person name="Mesny F."/>
            <person name="Miyauchi S."/>
            <person name="Thiergart T."/>
            <person name="Pickel B."/>
            <person name="Atanasova L."/>
            <person name="Karlsson M."/>
            <person name="Huettel B."/>
            <person name="Barry K.W."/>
            <person name="Haridas S."/>
            <person name="Chen C."/>
            <person name="Bauer D."/>
            <person name="Andreopoulos W."/>
            <person name="Pangilinan J."/>
            <person name="LaButti K."/>
            <person name="Riley R."/>
            <person name="Lipzen A."/>
            <person name="Clum A."/>
            <person name="Drula E."/>
            <person name="Henrissat B."/>
            <person name="Kohler A."/>
            <person name="Grigoriev I.V."/>
            <person name="Martin F.M."/>
            <person name="Hacquard S."/>
        </authorList>
    </citation>
    <scope>NUCLEOTIDE SEQUENCE</scope>
    <source>
        <strain evidence="4">FSSC 5 MPI-SDFR-AT-0091</strain>
    </source>
</reference>
<dbReference type="Proteomes" id="UP000736672">
    <property type="component" value="Unassembled WGS sequence"/>
</dbReference>
<dbReference type="InterPro" id="IPR036291">
    <property type="entry name" value="NAD(P)-bd_dom_sf"/>
</dbReference>
<dbReference type="Gene3D" id="3.90.25.10">
    <property type="entry name" value="UDP-galactose 4-epimerase, domain 1"/>
    <property type="match status" value="1"/>
</dbReference>
<organism evidence="4 5">
    <name type="scientific">Fusarium solani</name>
    <name type="common">Filamentous fungus</name>
    <dbReference type="NCBI Taxonomy" id="169388"/>
    <lineage>
        <taxon>Eukaryota</taxon>
        <taxon>Fungi</taxon>
        <taxon>Dikarya</taxon>
        <taxon>Ascomycota</taxon>
        <taxon>Pezizomycotina</taxon>
        <taxon>Sordariomycetes</taxon>
        <taxon>Hypocreomycetidae</taxon>
        <taxon>Hypocreales</taxon>
        <taxon>Nectriaceae</taxon>
        <taxon>Fusarium</taxon>
        <taxon>Fusarium solani species complex</taxon>
    </lineage>
</organism>
<dbReference type="InterPro" id="IPR008030">
    <property type="entry name" value="NmrA-like"/>
</dbReference>
<comment type="caution">
    <text evidence="4">The sequence shown here is derived from an EMBL/GenBank/DDBJ whole genome shotgun (WGS) entry which is preliminary data.</text>
</comment>
<name>A0A9P9JXL9_FUSSL</name>
<dbReference type="SUPFAM" id="SSF51735">
    <property type="entry name" value="NAD(P)-binding Rossmann-fold domains"/>
    <property type="match status" value="1"/>
</dbReference>
<dbReference type="Pfam" id="PF05368">
    <property type="entry name" value="NmrA"/>
    <property type="match status" value="1"/>
</dbReference>
<evidence type="ECO:0000256" key="2">
    <source>
        <dbReference type="ARBA" id="ARBA00023002"/>
    </source>
</evidence>
<keyword evidence="2" id="KW-0560">Oxidoreductase</keyword>